<dbReference type="GO" id="GO:0005737">
    <property type="term" value="C:cytoplasm"/>
    <property type="evidence" value="ECO:0007669"/>
    <property type="project" value="UniProtKB-SubCell"/>
</dbReference>
<evidence type="ECO:0000256" key="7">
    <source>
        <dbReference type="ARBA" id="ARBA00022801"/>
    </source>
</evidence>
<dbReference type="NCBIfam" id="NF003589">
    <property type="entry name" value="PRK05254.1-2"/>
    <property type="match status" value="1"/>
</dbReference>
<evidence type="ECO:0000256" key="10">
    <source>
        <dbReference type="RuleBase" id="RU003780"/>
    </source>
</evidence>
<dbReference type="NCBIfam" id="NF003592">
    <property type="entry name" value="PRK05254.1-5"/>
    <property type="match status" value="1"/>
</dbReference>
<comment type="similarity">
    <text evidence="3 9 10">Belongs to the uracil-DNA glycosylase (UDG) superfamily. UNG family.</text>
</comment>
<dbReference type="FunFam" id="3.40.470.10:FF:000001">
    <property type="entry name" value="Uracil-DNA glycosylase"/>
    <property type="match status" value="1"/>
</dbReference>
<dbReference type="InterPro" id="IPR005122">
    <property type="entry name" value="Uracil-DNA_glycosylase-like"/>
</dbReference>
<dbReference type="EMBL" id="CP117683">
    <property type="protein sequence ID" value="WDC91774.1"/>
    <property type="molecule type" value="Genomic_DNA"/>
</dbReference>
<evidence type="ECO:0000313" key="12">
    <source>
        <dbReference type="Proteomes" id="UP001215533"/>
    </source>
</evidence>
<keyword evidence="8 9" id="KW-0234">DNA repair</keyword>
<keyword evidence="11" id="KW-0326">Glycosidase</keyword>
<dbReference type="SUPFAM" id="SSF52141">
    <property type="entry name" value="Uracil-DNA glycosylase-like"/>
    <property type="match status" value="1"/>
</dbReference>
<name>A0A1B2A605_LATCU</name>
<dbReference type="Gene3D" id="3.40.470.10">
    <property type="entry name" value="Uracil-DNA glycosylase-like domain"/>
    <property type="match status" value="1"/>
</dbReference>
<protein>
    <recommendedName>
        <fullName evidence="5 9">Uracil-DNA glycosylase</fullName>
        <shortName evidence="9">UDG</shortName>
        <ecNumber evidence="4 9">3.2.2.27</ecNumber>
    </recommendedName>
</protein>
<evidence type="ECO:0000313" key="11">
    <source>
        <dbReference type="EMBL" id="WDC91774.1"/>
    </source>
</evidence>
<accession>A0A1B2A605</accession>
<evidence type="ECO:0000256" key="1">
    <source>
        <dbReference type="ARBA" id="ARBA00001400"/>
    </source>
</evidence>
<dbReference type="InterPro" id="IPR036895">
    <property type="entry name" value="Uracil-DNA_glycosylase-like_sf"/>
</dbReference>
<evidence type="ECO:0000256" key="6">
    <source>
        <dbReference type="ARBA" id="ARBA00022763"/>
    </source>
</evidence>
<keyword evidence="6 9" id="KW-0227">DNA damage</keyword>
<dbReference type="Pfam" id="PF03167">
    <property type="entry name" value="UDG"/>
    <property type="match status" value="1"/>
</dbReference>
<dbReference type="InterPro" id="IPR018085">
    <property type="entry name" value="Ura-DNA_Glyclase_AS"/>
</dbReference>
<dbReference type="EC" id="3.2.2.27" evidence="4 9"/>
<dbReference type="NCBIfam" id="NF003588">
    <property type="entry name" value="PRK05254.1-1"/>
    <property type="match status" value="1"/>
</dbReference>
<reference evidence="11" key="1">
    <citation type="submission" date="2023-02" db="EMBL/GenBank/DDBJ databases">
        <title>Complete genome sequence of Lactobacillus curvatus CACC879 isolated from Pig feces.</title>
        <authorList>
            <person name="Park S."/>
            <person name="Park M.A."/>
            <person name="Kim D.-H."/>
            <person name="Kim Y."/>
        </authorList>
    </citation>
    <scope>NUCLEOTIDE SEQUENCE</scope>
    <source>
        <strain evidence="11">CACC879</strain>
    </source>
</reference>
<proteinExistence type="inferred from homology"/>
<evidence type="ECO:0000256" key="2">
    <source>
        <dbReference type="ARBA" id="ARBA00002631"/>
    </source>
</evidence>
<evidence type="ECO:0000256" key="4">
    <source>
        <dbReference type="ARBA" id="ARBA00012030"/>
    </source>
</evidence>
<dbReference type="GO" id="GO:0004844">
    <property type="term" value="F:uracil DNA N-glycosylase activity"/>
    <property type="evidence" value="ECO:0007669"/>
    <property type="project" value="UniProtKB-UniRule"/>
</dbReference>
<dbReference type="RefSeq" id="WP_065825465.1">
    <property type="nucleotide sequence ID" value="NZ_CP015494.1"/>
</dbReference>
<dbReference type="PANTHER" id="PTHR11264:SF0">
    <property type="entry name" value="URACIL-DNA GLYCOSYLASE"/>
    <property type="match status" value="1"/>
</dbReference>
<dbReference type="InterPro" id="IPR002043">
    <property type="entry name" value="UDG_fam1"/>
</dbReference>
<dbReference type="NCBIfam" id="TIGR00628">
    <property type="entry name" value="ung"/>
    <property type="match status" value="1"/>
</dbReference>
<dbReference type="HAMAP" id="MF_00148">
    <property type="entry name" value="UDG"/>
    <property type="match status" value="1"/>
</dbReference>
<evidence type="ECO:0000256" key="9">
    <source>
        <dbReference type="HAMAP-Rule" id="MF_00148"/>
    </source>
</evidence>
<comment type="function">
    <text evidence="2 9 10">Excises uracil residues from the DNA which can arise as a result of misincorporation of dUMP residues by DNA polymerase or due to deamination of cytosine.</text>
</comment>
<gene>
    <name evidence="9" type="primary">ung</name>
    <name evidence="11" type="ORF">PSR33_06180</name>
</gene>
<keyword evidence="9" id="KW-0963">Cytoplasm</keyword>
<evidence type="ECO:0000256" key="5">
    <source>
        <dbReference type="ARBA" id="ARBA00018429"/>
    </source>
</evidence>
<dbReference type="PROSITE" id="PS00130">
    <property type="entry name" value="U_DNA_GLYCOSYLASE"/>
    <property type="match status" value="1"/>
</dbReference>
<dbReference type="GO" id="GO:0097510">
    <property type="term" value="P:base-excision repair, AP site formation via deaminated base removal"/>
    <property type="evidence" value="ECO:0007669"/>
    <property type="project" value="TreeGrafter"/>
</dbReference>
<dbReference type="SMART" id="SM00987">
    <property type="entry name" value="UreE_C"/>
    <property type="match status" value="1"/>
</dbReference>
<dbReference type="OrthoDB" id="9804372at2"/>
<dbReference type="NCBIfam" id="NF003591">
    <property type="entry name" value="PRK05254.1-4"/>
    <property type="match status" value="1"/>
</dbReference>
<comment type="subcellular location">
    <subcellularLocation>
        <location evidence="9">Cytoplasm</location>
    </subcellularLocation>
</comment>
<keyword evidence="7 9" id="KW-0378">Hydrolase</keyword>
<evidence type="ECO:0000256" key="3">
    <source>
        <dbReference type="ARBA" id="ARBA00008184"/>
    </source>
</evidence>
<dbReference type="CDD" id="cd10027">
    <property type="entry name" value="UDG-F1-like"/>
    <property type="match status" value="1"/>
</dbReference>
<dbReference type="AlphaFoldDB" id="A0A1B2A605"/>
<dbReference type="SMART" id="SM00986">
    <property type="entry name" value="UDG"/>
    <property type="match status" value="1"/>
</dbReference>
<feature type="active site" description="Proton acceptor" evidence="9">
    <location>
        <position position="65"/>
    </location>
</feature>
<comment type="catalytic activity">
    <reaction evidence="1 9 10">
        <text>Hydrolyzes single-stranded DNA or mismatched double-stranded DNA and polynucleotides, releasing free uracil.</text>
        <dbReference type="EC" id="3.2.2.27"/>
    </reaction>
</comment>
<dbReference type="Proteomes" id="UP001215533">
    <property type="component" value="Chromosome"/>
</dbReference>
<sequence length="228" mass="25795">MKTIIHNEWQTILAPEFAKPYYGQLHTFLKQEYQTTTVYPEMHHIFQAFEWTPFEQVKVVILGQDPYHGPNQAHGCSFSVLPGVKVPPSLQNIYKELQTDVGFQPVQHGYLKSWADQGVFLLNTVLTVRAGQSNSHRKQGWEQLTDAAIAALSNRGHVVFILWGNAAKDKRRLIDETQNAVITAVHPSPLSAYHGFFGSKPFSQTNTALEQWGMAPINWQLPQTVTVE</sequence>
<organism evidence="11 12">
    <name type="scientific">Latilactobacillus curvatus</name>
    <name type="common">Lactobacillus curvatus</name>
    <dbReference type="NCBI Taxonomy" id="28038"/>
    <lineage>
        <taxon>Bacteria</taxon>
        <taxon>Bacillati</taxon>
        <taxon>Bacillota</taxon>
        <taxon>Bacilli</taxon>
        <taxon>Lactobacillales</taxon>
        <taxon>Lactobacillaceae</taxon>
        <taxon>Latilactobacillus</taxon>
    </lineage>
</organism>
<dbReference type="PANTHER" id="PTHR11264">
    <property type="entry name" value="URACIL-DNA GLYCOSYLASE"/>
    <property type="match status" value="1"/>
</dbReference>
<evidence type="ECO:0000256" key="8">
    <source>
        <dbReference type="ARBA" id="ARBA00023204"/>
    </source>
</evidence>